<sequence length="76" mass="8126">MLDKGVGRHSPRTWAPTPRCCLLEASFAVLAGLLFFAGPTAGRVCIFHPATGPLLLRPPHAASRHTLSLHAHTTSM</sequence>
<protein>
    <submittedName>
        <fullName evidence="2">Uncharacterized protein</fullName>
    </submittedName>
</protein>
<dbReference type="EMBL" id="AP015042">
    <property type="protein sequence ID" value="BAT97706.1"/>
    <property type="molecule type" value="Genomic_DNA"/>
</dbReference>
<dbReference type="Proteomes" id="UP000291084">
    <property type="component" value="Chromosome 9"/>
</dbReference>
<organism evidence="2 3">
    <name type="scientific">Vigna angularis var. angularis</name>
    <dbReference type="NCBI Taxonomy" id="157739"/>
    <lineage>
        <taxon>Eukaryota</taxon>
        <taxon>Viridiplantae</taxon>
        <taxon>Streptophyta</taxon>
        <taxon>Embryophyta</taxon>
        <taxon>Tracheophyta</taxon>
        <taxon>Spermatophyta</taxon>
        <taxon>Magnoliopsida</taxon>
        <taxon>eudicotyledons</taxon>
        <taxon>Gunneridae</taxon>
        <taxon>Pentapetalae</taxon>
        <taxon>rosids</taxon>
        <taxon>fabids</taxon>
        <taxon>Fabales</taxon>
        <taxon>Fabaceae</taxon>
        <taxon>Papilionoideae</taxon>
        <taxon>50 kb inversion clade</taxon>
        <taxon>NPAAA clade</taxon>
        <taxon>indigoferoid/millettioid clade</taxon>
        <taxon>Phaseoleae</taxon>
        <taxon>Vigna</taxon>
    </lineage>
</organism>
<keyword evidence="1" id="KW-0812">Transmembrane</keyword>
<accession>A0A0S3SXK4</accession>
<feature type="transmembrane region" description="Helical" evidence="1">
    <location>
        <begin position="21"/>
        <end position="38"/>
    </location>
</feature>
<reference evidence="2 3" key="1">
    <citation type="journal article" date="2015" name="Sci. Rep.">
        <title>The power of single molecule real-time sequencing technology in the de novo assembly of a eukaryotic genome.</title>
        <authorList>
            <person name="Sakai H."/>
            <person name="Naito K."/>
            <person name="Ogiso-Tanaka E."/>
            <person name="Takahashi Y."/>
            <person name="Iseki K."/>
            <person name="Muto C."/>
            <person name="Satou K."/>
            <person name="Teruya K."/>
            <person name="Shiroma A."/>
            <person name="Shimoji M."/>
            <person name="Hirano T."/>
            <person name="Itoh T."/>
            <person name="Kaga A."/>
            <person name="Tomooka N."/>
        </authorList>
    </citation>
    <scope>NUCLEOTIDE SEQUENCE [LARGE SCALE GENOMIC DNA]</scope>
    <source>
        <strain evidence="3">cv. Shumari</strain>
    </source>
</reference>
<name>A0A0S3SXK4_PHAAN</name>
<gene>
    <name evidence="2" type="primary">Vigan.09G122800</name>
    <name evidence="2" type="ORF">VIGAN_09122800</name>
</gene>
<dbReference type="AlphaFoldDB" id="A0A0S3SXK4"/>
<proteinExistence type="predicted"/>
<evidence type="ECO:0000313" key="2">
    <source>
        <dbReference type="EMBL" id="BAT97706.1"/>
    </source>
</evidence>
<keyword evidence="3" id="KW-1185">Reference proteome</keyword>
<keyword evidence="1" id="KW-0472">Membrane</keyword>
<keyword evidence="1" id="KW-1133">Transmembrane helix</keyword>
<evidence type="ECO:0000256" key="1">
    <source>
        <dbReference type="SAM" id="Phobius"/>
    </source>
</evidence>
<evidence type="ECO:0000313" key="3">
    <source>
        <dbReference type="Proteomes" id="UP000291084"/>
    </source>
</evidence>